<reference evidence="2 3" key="1">
    <citation type="journal article" date="2018" name="BMC Genomics">
        <title>Genomic comparison of Trypanosoma conorhini and Trypanosoma rangeli to Trypanosoma cruzi strains of high and low virulence.</title>
        <authorList>
            <person name="Bradwell K.R."/>
            <person name="Koparde V.N."/>
            <person name="Matveyev A.V."/>
            <person name="Serrano M.G."/>
            <person name="Alves J.M."/>
            <person name="Parikh H."/>
            <person name="Huang B."/>
            <person name="Lee V."/>
            <person name="Espinosa-Alvarez O."/>
            <person name="Ortiz P.A."/>
            <person name="Costa-Martins A.G."/>
            <person name="Teixeira M.M."/>
            <person name="Buck G.A."/>
        </authorList>
    </citation>
    <scope>NUCLEOTIDE SEQUENCE [LARGE SCALE GENOMIC DNA]</scope>
    <source>
        <strain evidence="2 3">AM80</strain>
    </source>
</reference>
<organism evidence="2 3">
    <name type="scientific">Trypanosoma rangeli</name>
    <dbReference type="NCBI Taxonomy" id="5698"/>
    <lineage>
        <taxon>Eukaryota</taxon>
        <taxon>Discoba</taxon>
        <taxon>Euglenozoa</taxon>
        <taxon>Kinetoplastea</taxon>
        <taxon>Metakinetoplastina</taxon>
        <taxon>Trypanosomatida</taxon>
        <taxon>Trypanosomatidae</taxon>
        <taxon>Trypanosoma</taxon>
        <taxon>Herpetosoma</taxon>
    </lineage>
</organism>
<proteinExistence type="predicted"/>
<evidence type="ECO:0000313" key="3">
    <source>
        <dbReference type="Proteomes" id="UP000283634"/>
    </source>
</evidence>
<dbReference type="Proteomes" id="UP000283634">
    <property type="component" value="Unassembled WGS sequence"/>
</dbReference>
<accession>A0A3R7N0D3</accession>
<dbReference type="OrthoDB" id="251861at2759"/>
<sequence>MADEAGMRARSATRTVVRWMALLLLQCLGSHPSFTAAGEDRRVIVKIKTFFGRPYWEFIERHVVVVYFDVCADACRVGGGLPYADQTSAAHQSITDCLRLVRGSTDPAIHSRTWVATPCEASIGRRTQPKSVNEVLLERL</sequence>
<feature type="chain" id="PRO_5018748628" evidence="1">
    <location>
        <begin position="38"/>
        <end position="140"/>
    </location>
</feature>
<gene>
    <name evidence="2" type="ORF">TraAM80_09126</name>
</gene>
<dbReference type="VEuPathDB" id="TriTrypDB:TRSC58_07086"/>
<dbReference type="GeneID" id="40333059"/>
<keyword evidence="3" id="KW-1185">Reference proteome</keyword>
<feature type="signal peptide" evidence="1">
    <location>
        <begin position="1"/>
        <end position="37"/>
    </location>
</feature>
<dbReference type="AlphaFoldDB" id="A0A3R7N0D3"/>
<dbReference type="RefSeq" id="XP_029234378.1">
    <property type="nucleotide sequence ID" value="XM_029385829.1"/>
</dbReference>
<protein>
    <submittedName>
        <fullName evidence="2">Uncharacterized protein</fullName>
    </submittedName>
</protein>
<comment type="caution">
    <text evidence="2">The sequence shown here is derived from an EMBL/GenBank/DDBJ whole genome shotgun (WGS) entry which is preliminary data.</text>
</comment>
<keyword evidence="1" id="KW-0732">Signal</keyword>
<evidence type="ECO:0000256" key="1">
    <source>
        <dbReference type="SAM" id="SignalP"/>
    </source>
</evidence>
<dbReference type="EMBL" id="MKGL01000508">
    <property type="protein sequence ID" value="RNE97941.1"/>
    <property type="molecule type" value="Genomic_DNA"/>
</dbReference>
<evidence type="ECO:0000313" key="2">
    <source>
        <dbReference type="EMBL" id="RNE97941.1"/>
    </source>
</evidence>
<name>A0A3R7N0D3_TRYRA</name>